<dbReference type="PANTHER" id="PTHR47412:SF1">
    <property type="entry name" value="FI01434P-RELATED"/>
    <property type="match status" value="1"/>
</dbReference>
<comment type="caution">
    <text evidence="2">The sequence shown here is derived from an EMBL/GenBank/DDBJ whole genome shotgun (WGS) entry which is preliminary data.</text>
</comment>
<evidence type="ECO:0008006" key="4">
    <source>
        <dbReference type="Google" id="ProtNLM"/>
    </source>
</evidence>
<gene>
    <name evidence="2" type="ORF">PYW07_014708</name>
</gene>
<reference evidence="2" key="1">
    <citation type="submission" date="2023-03" db="EMBL/GenBank/DDBJ databases">
        <title>Chromosome-level genomes of two armyworms, Mythimna separata and Mythimna loreyi, provide insights into the biosynthesis and reception of sex pheromones.</title>
        <authorList>
            <person name="Zhao H."/>
        </authorList>
    </citation>
    <scope>NUCLEOTIDE SEQUENCE</scope>
    <source>
        <strain evidence="2">BeijingLab</strain>
        <tissue evidence="2">Pupa</tissue>
    </source>
</reference>
<dbReference type="EMBL" id="JARGEI010000003">
    <property type="protein sequence ID" value="KAJ8734157.1"/>
    <property type="molecule type" value="Genomic_DNA"/>
</dbReference>
<evidence type="ECO:0000313" key="2">
    <source>
        <dbReference type="EMBL" id="KAJ8734157.1"/>
    </source>
</evidence>
<dbReference type="Pfam" id="PF13896">
    <property type="entry name" value="Glyco_transf_49"/>
    <property type="match status" value="1"/>
</dbReference>
<dbReference type="PANTHER" id="PTHR47412">
    <property type="entry name" value="FI01434P-RELATED"/>
    <property type="match status" value="1"/>
</dbReference>
<accession>A0AAD7Z1T4</accession>
<keyword evidence="1" id="KW-0812">Transmembrane</keyword>
<evidence type="ECO:0000256" key="1">
    <source>
        <dbReference type="SAM" id="Phobius"/>
    </source>
</evidence>
<evidence type="ECO:0000313" key="3">
    <source>
        <dbReference type="Proteomes" id="UP001231518"/>
    </source>
</evidence>
<protein>
    <recommendedName>
        <fullName evidence="4">N-acetyllactosaminide beta-1,3-N-acetylglucosaminyltransferase</fullName>
    </recommendedName>
</protein>
<dbReference type="Proteomes" id="UP001231518">
    <property type="component" value="Chromosome 5"/>
</dbReference>
<sequence>MQVPNFIIMLGNRRNLIFRVSIVFNIAVFLYAAVHYSGNSPQGVEWVPITSDGSERAAELRYLKEDVRNDTVLKLIEPSARIFGEFTSQKVVPSTMSTVKQKEKRPSTTADVDKKISAVPSEANIINETLEAYDENVLSDSTLTLLRALLGCNDKDFIPETMQRGEFWVLKNYVRANHGAISCHESITYTTHGGFEFLDNLLPLIERWMAPVSLAIHAPGSDMLPTVNSIRYLRDCTSSDLVMQYATFHIFFSNKHIPSNIPDPEIFLKTPYNCTDKPPYVVNSSTTYKQQKNLLYPINVGRNIARSAALTHFVLPSDIELYPSPDLAAKFLNMIARNEPPLSTSTNPRVFPLSLFEVDKNYVAPWTKTELQSMLKNKTAIPFHKYVCPTCHNIPNGKEWMAAPEAKYMGVFHVGKRIGKQSHWEPIFIGTNEEPYYDERLSWEGKQDKMTQGYILCVKDYDFMILNNAFLVHKPGIKYYKKNVKRDKIGSKQSSYVRNVILPELKKLFGVKHGCVL</sequence>
<name>A0AAD7Z1T4_MYTSE</name>
<dbReference type="AlphaFoldDB" id="A0AAD7Z1T4"/>
<keyword evidence="3" id="KW-1185">Reference proteome</keyword>
<organism evidence="2 3">
    <name type="scientific">Mythimna separata</name>
    <name type="common">Oriental armyworm</name>
    <name type="synonym">Pseudaletia separata</name>
    <dbReference type="NCBI Taxonomy" id="271217"/>
    <lineage>
        <taxon>Eukaryota</taxon>
        <taxon>Metazoa</taxon>
        <taxon>Ecdysozoa</taxon>
        <taxon>Arthropoda</taxon>
        <taxon>Hexapoda</taxon>
        <taxon>Insecta</taxon>
        <taxon>Pterygota</taxon>
        <taxon>Neoptera</taxon>
        <taxon>Endopterygota</taxon>
        <taxon>Lepidoptera</taxon>
        <taxon>Glossata</taxon>
        <taxon>Ditrysia</taxon>
        <taxon>Noctuoidea</taxon>
        <taxon>Noctuidae</taxon>
        <taxon>Noctuinae</taxon>
        <taxon>Hadenini</taxon>
        <taxon>Mythimna</taxon>
    </lineage>
</organism>
<feature type="transmembrane region" description="Helical" evidence="1">
    <location>
        <begin position="16"/>
        <end position="34"/>
    </location>
</feature>
<keyword evidence="1" id="KW-1133">Transmembrane helix</keyword>
<proteinExistence type="predicted"/>
<keyword evidence="1" id="KW-0472">Membrane</keyword>